<feature type="chain" id="PRO_5001761324" description="CARDB domain-containing protein" evidence="1">
    <location>
        <begin position="25"/>
        <end position="124"/>
    </location>
</feature>
<comment type="caution">
    <text evidence="2">The sequence shown here is derived from an EMBL/GenBank/DDBJ whole genome shotgun (WGS) entry which is preliminary data.</text>
</comment>
<evidence type="ECO:0000313" key="3">
    <source>
        <dbReference type="Proteomes" id="UP000028123"/>
    </source>
</evidence>
<dbReference type="Proteomes" id="UP000028123">
    <property type="component" value="Unassembled WGS sequence"/>
</dbReference>
<evidence type="ECO:0000256" key="1">
    <source>
        <dbReference type="SAM" id="SignalP"/>
    </source>
</evidence>
<gene>
    <name evidence="2" type="ORF">ET33_02030</name>
</gene>
<protein>
    <recommendedName>
        <fullName evidence="4">CARDB domain-containing protein</fullName>
    </recommendedName>
</protein>
<dbReference type="EMBL" id="JNVM01000010">
    <property type="protein sequence ID" value="KEQ25524.1"/>
    <property type="molecule type" value="Genomic_DNA"/>
</dbReference>
<keyword evidence="1" id="KW-0732">Signal</keyword>
<dbReference type="RefSeq" id="WP_036681726.1">
    <property type="nucleotide sequence ID" value="NZ_JNVM01000010.1"/>
</dbReference>
<reference evidence="2 3" key="1">
    <citation type="submission" date="2014-06" db="EMBL/GenBank/DDBJ databases">
        <title>Draft genome sequence of Paenibacillus sp. MSt1.</title>
        <authorList>
            <person name="Aw Y.K."/>
            <person name="Ong K.S."/>
            <person name="Gan H.M."/>
            <person name="Lee S.M."/>
        </authorList>
    </citation>
    <scope>NUCLEOTIDE SEQUENCE [LARGE SCALE GENOMIC DNA]</scope>
    <source>
        <strain evidence="2 3">MSt1</strain>
    </source>
</reference>
<keyword evidence="3" id="KW-1185">Reference proteome</keyword>
<proteinExistence type="predicted"/>
<organism evidence="2 3">
    <name type="scientific">Paenibacillus tyrfis</name>
    <dbReference type="NCBI Taxonomy" id="1501230"/>
    <lineage>
        <taxon>Bacteria</taxon>
        <taxon>Bacillati</taxon>
        <taxon>Bacillota</taxon>
        <taxon>Bacilli</taxon>
        <taxon>Bacillales</taxon>
        <taxon>Paenibacillaceae</taxon>
        <taxon>Paenibacillus</taxon>
    </lineage>
</organism>
<evidence type="ECO:0008006" key="4">
    <source>
        <dbReference type="Google" id="ProtNLM"/>
    </source>
</evidence>
<sequence length="124" mass="13097">MKRKIASIAFVLVLLFSFASSGLAASSGPGTGNDTWAPVQVHGNIYIEGNFINNGRSSLGVNFKLYRVTPNGDVLVGSNSTGAIVAGQYARLKIPLASNQPDGQYRLVLDSPGDFTVVAYLGYN</sequence>
<dbReference type="AlphaFoldDB" id="A0A081P4A1"/>
<name>A0A081P4A1_9BACL</name>
<dbReference type="eggNOG" id="ENOG5032C92">
    <property type="taxonomic scope" value="Bacteria"/>
</dbReference>
<feature type="signal peptide" evidence="1">
    <location>
        <begin position="1"/>
        <end position="24"/>
    </location>
</feature>
<dbReference type="OrthoDB" id="2616308at2"/>
<accession>A0A081P4A1</accession>
<evidence type="ECO:0000313" key="2">
    <source>
        <dbReference type="EMBL" id="KEQ25524.1"/>
    </source>
</evidence>